<gene>
    <name evidence="7" type="ORF">SCLCIDRAFT_16762</name>
</gene>
<dbReference type="Gene3D" id="1.20.1050.10">
    <property type="match status" value="1"/>
</dbReference>
<keyword evidence="3" id="KW-0808">Transferase</keyword>
<evidence type="ECO:0000256" key="3">
    <source>
        <dbReference type="ARBA" id="ARBA00022679"/>
    </source>
</evidence>
<dbReference type="AlphaFoldDB" id="A0A0C3DQL7"/>
<reference evidence="7 8" key="1">
    <citation type="submission" date="2014-04" db="EMBL/GenBank/DDBJ databases">
        <authorList>
            <consortium name="DOE Joint Genome Institute"/>
            <person name="Kuo A."/>
            <person name="Kohler A."/>
            <person name="Nagy L.G."/>
            <person name="Floudas D."/>
            <person name="Copeland A."/>
            <person name="Barry K.W."/>
            <person name="Cichocki N."/>
            <person name="Veneault-Fourrey C."/>
            <person name="LaButti K."/>
            <person name="Lindquist E.A."/>
            <person name="Lipzen A."/>
            <person name="Lundell T."/>
            <person name="Morin E."/>
            <person name="Murat C."/>
            <person name="Sun H."/>
            <person name="Tunlid A."/>
            <person name="Henrissat B."/>
            <person name="Grigoriev I.V."/>
            <person name="Hibbett D.S."/>
            <person name="Martin F."/>
            <person name="Nordberg H.P."/>
            <person name="Cantor M.N."/>
            <person name="Hua S.X."/>
        </authorList>
    </citation>
    <scope>NUCLEOTIDE SEQUENCE [LARGE SCALE GENOMIC DNA]</scope>
    <source>
        <strain evidence="7 8">Foug A</strain>
    </source>
</reference>
<feature type="domain" description="GST N-terminal" evidence="5">
    <location>
        <begin position="1"/>
        <end position="83"/>
    </location>
</feature>
<name>A0A0C3DQL7_9AGAM</name>
<evidence type="ECO:0000313" key="8">
    <source>
        <dbReference type="Proteomes" id="UP000053989"/>
    </source>
</evidence>
<evidence type="ECO:0000313" key="7">
    <source>
        <dbReference type="EMBL" id="KIM58479.1"/>
    </source>
</evidence>
<dbReference type="SFLD" id="SFLDS00019">
    <property type="entry name" value="Glutathione_Transferase_(cytos"/>
    <property type="match status" value="1"/>
</dbReference>
<dbReference type="InterPro" id="IPR010987">
    <property type="entry name" value="Glutathione-S-Trfase_C-like"/>
</dbReference>
<dbReference type="InterPro" id="IPR004046">
    <property type="entry name" value="GST_C"/>
</dbReference>
<dbReference type="SFLD" id="SFLDG00358">
    <property type="entry name" value="Main_(cytGST)"/>
    <property type="match status" value="1"/>
</dbReference>
<dbReference type="InterPro" id="IPR004045">
    <property type="entry name" value="Glutathione_S-Trfase_N"/>
</dbReference>
<dbReference type="Pfam" id="PF02798">
    <property type="entry name" value="GST_N"/>
    <property type="match status" value="1"/>
</dbReference>
<dbReference type="InParanoid" id="A0A0C3DQL7"/>
<dbReference type="OrthoDB" id="249703at2759"/>
<dbReference type="InterPro" id="IPR036282">
    <property type="entry name" value="Glutathione-S-Trfase_C_sf"/>
</dbReference>
<proteinExistence type="inferred from homology"/>
<feature type="domain" description="GST C-terminal" evidence="6">
    <location>
        <begin position="91"/>
        <end position="215"/>
    </location>
</feature>
<dbReference type="SUPFAM" id="SSF52833">
    <property type="entry name" value="Thioredoxin-like"/>
    <property type="match status" value="1"/>
</dbReference>
<dbReference type="PROSITE" id="PS50404">
    <property type="entry name" value="GST_NTER"/>
    <property type="match status" value="1"/>
</dbReference>
<evidence type="ECO:0000256" key="2">
    <source>
        <dbReference type="ARBA" id="ARBA00012452"/>
    </source>
</evidence>
<dbReference type="PANTHER" id="PTHR43900">
    <property type="entry name" value="GLUTATHIONE S-TRANSFERASE RHO"/>
    <property type="match status" value="1"/>
</dbReference>
<reference evidence="8" key="2">
    <citation type="submission" date="2015-01" db="EMBL/GenBank/DDBJ databases">
        <title>Evolutionary Origins and Diversification of the Mycorrhizal Mutualists.</title>
        <authorList>
            <consortium name="DOE Joint Genome Institute"/>
            <consortium name="Mycorrhizal Genomics Consortium"/>
            <person name="Kohler A."/>
            <person name="Kuo A."/>
            <person name="Nagy L.G."/>
            <person name="Floudas D."/>
            <person name="Copeland A."/>
            <person name="Barry K.W."/>
            <person name="Cichocki N."/>
            <person name="Veneault-Fourrey C."/>
            <person name="LaButti K."/>
            <person name="Lindquist E.A."/>
            <person name="Lipzen A."/>
            <person name="Lundell T."/>
            <person name="Morin E."/>
            <person name="Murat C."/>
            <person name="Riley R."/>
            <person name="Ohm R."/>
            <person name="Sun H."/>
            <person name="Tunlid A."/>
            <person name="Henrissat B."/>
            <person name="Grigoriev I.V."/>
            <person name="Hibbett D.S."/>
            <person name="Martin F."/>
        </authorList>
    </citation>
    <scope>NUCLEOTIDE SEQUENCE [LARGE SCALE GENOMIC DNA]</scope>
    <source>
        <strain evidence="8">Foug A</strain>
    </source>
</reference>
<dbReference type="Pfam" id="PF00043">
    <property type="entry name" value="GST_C"/>
    <property type="match status" value="1"/>
</dbReference>
<comment type="catalytic activity">
    <reaction evidence="4">
        <text>RX + glutathione = an S-substituted glutathione + a halide anion + H(+)</text>
        <dbReference type="Rhea" id="RHEA:16437"/>
        <dbReference type="ChEBI" id="CHEBI:15378"/>
        <dbReference type="ChEBI" id="CHEBI:16042"/>
        <dbReference type="ChEBI" id="CHEBI:17792"/>
        <dbReference type="ChEBI" id="CHEBI:57925"/>
        <dbReference type="ChEBI" id="CHEBI:90779"/>
        <dbReference type="EC" id="2.5.1.18"/>
    </reaction>
</comment>
<evidence type="ECO:0000259" key="5">
    <source>
        <dbReference type="PROSITE" id="PS50404"/>
    </source>
</evidence>
<keyword evidence="8" id="KW-1185">Reference proteome</keyword>
<protein>
    <recommendedName>
        <fullName evidence="2">glutathione transferase</fullName>
        <ecNumber evidence="2">2.5.1.18</ecNumber>
    </recommendedName>
</protein>
<dbReference type="HOGENOM" id="CLU_011226_5_1_1"/>
<dbReference type="GO" id="GO:0004364">
    <property type="term" value="F:glutathione transferase activity"/>
    <property type="evidence" value="ECO:0007669"/>
    <property type="project" value="UniProtKB-EC"/>
</dbReference>
<dbReference type="CDD" id="cd03053">
    <property type="entry name" value="GST_N_Phi"/>
    <property type="match status" value="1"/>
</dbReference>
<dbReference type="GO" id="GO:0006749">
    <property type="term" value="P:glutathione metabolic process"/>
    <property type="evidence" value="ECO:0007669"/>
    <property type="project" value="TreeGrafter"/>
</dbReference>
<evidence type="ECO:0000259" key="6">
    <source>
        <dbReference type="PROSITE" id="PS50405"/>
    </source>
</evidence>
<dbReference type="STRING" id="1036808.A0A0C3DQL7"/>
<comment type="similarity">
    <text evidence="1">Belongs to the GST superfamily. Phi family.</text>
</comment>
<dbReference type="SFLD" id="SFLDG01154">
    <property type="entry name" value="Main.5:_Phi-like"/>
    <property type="match status" value="1"/>
</dbReference>
<dbReference type="SUPFAM" id="SSF47616">
    <property type="entry name" value="GST C-terminal domain-like"/>
    <property type="match status" value="1"/>
</dbReference>
<dbReference type="FunCoup" id="A0A0C3DQL7">
    <property type="interactions" value="117"/>
</dbReference>
<organism evidence="7 8">
    <name type="scientific">Scleroderma citrinum Foug A</name>
    <dbReference type="NCBI Taxonomy" id="1036808"/>
    <lineage>
        <taxon>Eukaryota</taxon>
        <taxon>Fungi</taxon>
        <taxon>Dikarya</taxon>
        <taxon>Basidiomycota</taxon>
        <taxon>Agaricomycotina</taxon>
        <taxon>Agaricomycetes</taxon>
        <taxon>Agaricomycetidae</taxon>
        <taxon>Boletales</taxon>
        <taxon>Sclerodermatineae</taxon>
        <taxon>Sclerodermataceae</taxon>
        <taxon>Scleroderma</taxon>
    </lineage>
</organism>
<sequence length="215" mass="24360">MAIKLYGYPKSTCTRLVALVCKEKNIDLELITVDLSKGEQKLPGFVAKQPFGQVPYMVDEDGFVLYESRAIARYLIRKYPNQGTQGLIPTDPKEEALFEQAASTEAFNFNPYVALIIVEKVFKKFRGIEANEALVKERLDGLNAKLDAYDVILGKQKYLAGNNVTLADLQHLPYGTMLAYAAGMPEVFTSRPNVARWWNDLYSRPAWQHILKTYN</sequence>
<dbReference type="GO" id="GO:0005737">
    <property type="term" value="C:cytoplasm"/>
    <property type="evidence" value="ECO:0007669"/>
    <property type="project" value="TreeGrafter"/>
</dbReference>
<dbReference type="FunFam" id="1.20.1050.10:FF:000004">
    <property type="entry name" value="Glutathione S-transferase F2"/>
    <property type="match status" value="1"/>
</dbReference>
<dbReference type="InterPro" id="IPR036249">
    <property type="entry name" value="Thioredoxin-like_sf"/>
</dbReference>
<dbReference type="PROSITE" id="PS50405">
    <property type="entry name" value="GST_CTER"/>
    <property type="match status" value="1"/>
</dbReference>
<evidence type="ECO:0000256" key="4">
    <source>
        <dbReference type="ARBA" id="ARBA00047960"/>
    </source>
</evidence>
<dbReference type="GO" id="GO:0043295">
    <property type="term" value="F:glutathione binding"/>
    <property type="evidence" value="ECO:0007669"/>
    <property type="project" value="TreeGrafter"/>
</dbReference>
<dbReference type="PANTHER" id="PTHR43900:SF3">
    <property type="entry name" value="GLUTATHIONE S-TRANSFERASE RHO"/>
    <property type="match status" value="1"/>
</dbReference>
<dbReference type="Proteomes" id="UP000053989">
    <property type="component" value="Unassembled WGS sequence"/>
</dbReference>
<dbReference type="Gene3D" id="3.40.30.10">
    <property type="entry name" value="Glutaredoxin"/>
    <property type="match status" value="1"/>
</dbReference>
<dbReference type="EMBL" id="KN822085">
    <property type="protein sequence ID" value="KIM58479.1"/>
    <property type="molecule type" value="Genomic_DNA"/>
</dbReference>
<evidence type="ECO:0000256" key="1">
    <source>
        <dbReference type="ARBA" id="ARBA00010128"/>
    </source>
</evidence>
<accession>A0A0C3DQL7</accession>
<dbReference type="FunFam" id="3.40.30.10:FF:000016">
    <property type="entry name" value="Glutathione S-transferase F2"/>
    <property type="match status" value="1"/>
</dbReference>
<dbReference type="EC" id="2.5.1.18" evidence="2"/>
<dbReference type="GO" id="GO:0009636">
    <property type="term" value="P:response to toxic substance"/>
    <property type="evidence" value="ECO:0007669"/>
    <property type="project" value="UniProtKB-ARBA"/>
</dbReference>
<dbReference type="InterPro" id="IPR040079">
    <property type="entry name" value="Glutathione_S-Trfase"/>
</dbReference>